<proteinExistence type="predicted"/>
<protein>
    <recommendedName>
        <fullName evidence="2">PKD domain-containing protein</fullName>
    </recommendedName>
</protein>
<dbReference type="GO" id="GO:0005975">
    <property type="term" value="P:carbohydrate metabolic process"/>
    <property type="evidence" value="ECO:0007669"/>
    <property type="project" value="UniProtKB-ARBA"/>
</dbReference>
<gene>
    <name evidence="3" type="ORF">SAMN05660733_07653</name>
</gene>
<dbReference type="InterPro" id="IPR013783">
    <property type="entry name" value="Ig-like_fold"/>
</dbReference>
<evidence type="ECO:0000256" key="1">
    <source>
        <dbReference type="SAM" id="SignalP"/>
    </source>
</evidence>
<dbReference type="InterPro" id="IPR022409">
    <property type="entry name" value="PKD/Chitinase_dom"/>
</dbReference>
<dbReference type="Gene3D" id="2.60.40.10">
    <property type="entry name" value="Immunoglobulins"/>
    <property type="match status" value="1"/>
</dbReference>
<dbReference type="Pfam" id="PF18911">
    <property type="entry name" value="PKD_4"/>
    <property type="match status" value="1"/>
</dbReference>
<dbReference type="PROSITE" id="PS50093">
    <property type="entry name" value="PKD"/>
    <property type="match status" value="1"/>
</dbReference>
<organism evidence="3 4">
    <name type="scientific">Lentzea albidocapillata</name>
    <dbReference type="NCBI Taxonomy" id="40571"/>
    <lineage>
        <taxon>Bacteria</taxon>
        <taxon>Bacillati</taxon>
        <taxon>Actinomycetota</taxon>
        <taxon>Actinomycetes</taxon>
        <taxon>Pseudonocardiales</taxon>
        <taxon>Pseudonocardiaceae</taxon>
        <taxon>Lentzea</taxon>
    </lineage>
</organism>
<dbReference type="SUPFAM" id="SSF49299">
    <property type="entry name" value="PKD domain"/>
    <property type="match status" value="1"/>
</dbReference>
<dbReference type="CDD" id="cd00146">
    <property type="entry name" value="PKD"/>
    <property type="match status" value="1"/>
</dbReference>
<dbReference type="STRING" id="40571.SAMN05660733_07653"/>
<dbReference type="SMART" id="SM00089">
    <property type="entry name" value="PKD"/>
    <property type="match status" value="1"/>
</dbReference>
<dbReference type="RefSeq" id="WP_030479384.1">
    <property type="nucleotide sequence ID" value="NZ_FWYC01000021.1"/>
</dbReference>
<dbReference type="AlphaFoldDB" id="A0A1W2FQJ6"/>
<dbReference type="Proteomes" id="UP000192840">
    <property type="component" value="Unassembled WGS sequence"/>
</dbReference>
<feature type="chain" id="PRO_5010728932" description="PKD domain-containing protein" evidence="1">
    <location>
        <begin position="25"/>
        <end position="487"/>
    </location>
</feature>
<dbReference type="OrthoDB" id="5241464at2"/>
<keyword evidence="1" id="KW-0732">Signal</keyword>
<dbReference type="InterPro" id="IPR035986">
    <property type="entry name" value="PKD_dom_sf"/>
</dbReference>
<evidence type="ECO:0000313" key="4">
    <source>
        <dbReference type="Proteomes" id="UP000192840"/>
    </source>
</evidence>
<accession>A0A1W2FQJ6</accession>
<dbReference type="eggNOG" id="COG1404">
    <property type="taxonomic scope" value="Bacteria"/>
</dbReference>
<sequence>MKRTFIATVAAALATALLPGVALAADPPANDDFGNATTITALPFSAKISTVGATKSTDDPTACHYWGESTVWTRYTAQEDGFLRVSSSGGPAIGVYTGDRGALALVPGACTYNTGSSADVFAVKAGTTYHFALIESYAWNGREFTFDLTTIPAAVNDNRASATVTGFPSTLEGDLRRASSEPDELTASCGPGADKSVWYRYTPDRTRSVQVSRSGSAVLSVHRTADLSEVDCAGTSDYYGLVFTATAGESYLIRAAQDVEQAGQFELNLVNAPAIKPSAYATPDRPSVFDDVQFSPYAGDPLNRALVSGEIQFGDGATTPFTGTQAVGHRYAKDGNYTVRVTGTTMDGRTGTTEQVLEVATHDVKLTGLSLPASARAGDTKRIKVSVANTRYDENVRVSLKRKTTSGYYEEIGYLTQRVAASPTGKVEFPFAYTYTAADAAAGQVEFKLVAELNRWEYDDAQPADNELVAVTAVHAAARTPANAQIS</sequence>
<name>A0A1W2FQJ6_9PSEU</name>
<evidence type="ECO:0000313" key="3">
    <source>
        <dbReference type="EMBL" id="SMD24180.1"/>
    </source>
</evidence>
<keyword evidence="4" id="KW-1185">Reference proteome</keyword>
<dbReference type="eggNOG" id="COG3291">
    <property type="taxonomic scope" value="Bacteria"/>
</dbReference>
<dbReference type="InterPro" id="IPR000601">
    <property type="entry name" value="PKD_dom"/>
</dbReference>
<dbReference type="EMBL" id="FWYC01000021">
    <property type="protein sequence ID" value="SMD24180.1"/>
    <property type="molecule type" value="Genomic_DNA"/>
</dbReference>
<feature type="signal peptide" evidence="1">
    <location>
        <begin position="1"/>
        <end position="24"/>
    </location>
</feature>
<feature type="domain" description="PKD" evidence="2">
    <location>
        <begin position="298"/>
        <end position="364"/>
    </location>
</feature>
<evidence type="ECO:0000259" key="2">
    <source>
        <dbReference type="PROSITE" id="PS50093"/>
    </source>
</evidence>
<reference evidence="4" key="1">
    <citation type="submission" date="2017-04" db="EMBL/GenBank/DDBJ databases">
        <authorList>
            <person name="Varghese N."/>
            <person name="Submissions S."/>
        </authorList>
    </citation>
    <scope>NUCLEOTIDE SEQUENCE [LARGE SCALE GENOMIC DNA]</scope>
    <source>
        <strain evidence="4">DSM 44073</strain>
    </source>
</reference>